<accession>A0ABT6SD66</accession>
<dbReference type="EMBL" id="JASCIQ010000019">
    <property type="protein sequence ID" value="MDI3405914.1"/>
    <property type="molecule type" value="Genomic_DNA"/>
</dbReference>
<dbReference type="Proteomes" id="UP001223978">
    <property type="component" value="Unassembled WGS sequence"/>
</dbReference>
<evidence type="ECO:0000313" key="3">
    <source>
        <dbReference type="Proteomes" id="UP001223978"/>
    </source>
</evidence>
<gene>
    <name evidence="2" type="ORF">QIS96_19080</name>
</gene>
<name>A0ABT6SD66_9ACTN</name>
<sequence>MRVVGMSDHGGGSGMPGRVPPSKISGLDVSGPPGLKGPPASVVPSVPHGNPAAVGGPTAEQARRQFASLLGQFRRTAVLVPLTGGGAGAEGAVQGGGFWTAEHGGIRWILGFSDEGALARFALARGEGARPWEYQTVLGARLLDVAVPAVARDGMPCGVALDTADEQDALLFPPVTGVVPDAVAIDA</sequence>
<comment type="caution">
    <text evidence="2">The sequence shown here is derived from an EMBL/GenBank/DDBJ whole genome shotgun (WGS) entry which is preliminary data.</text>
</comment>
<reference evidence="2 3" key="1">
    <citation type="submission" date="2023-05" db="EMBL/GenBank/DDBJ databases">
        <title>Draft genome sequence of Streptomyces sp. B-S-A6 isolated from a cave soil in Thailand.</title>
        <authorList>
            <person name="Chamroensaksri N."/>
            <person name="Muangham S."/>
        </authorList>
    </citation>
    <scope>NUCLEOTIDE SEQUENCE [LARGE SCALE GENOMIC DNA]</scope>
    <source>
        <strain evidence="2 3">B-S-A6</strain>
    </source>
</reference>
<feature type="region of interest" description="Disordered" evidence="1">
    <location>
        <begin position="1"/>
        <end position="59"/>
    </location>
</feature>
<proteinExistence type="predicted"/>
<evidence type="ECO:0000313" key="2">
    <source>
        <dbReference type="EMBL" id="MDI3405914.1"/>
    </source>
</evidence>
<evidence type="ECO:0008006" key="4">
    <source>
        <dbReference type="Google" id="ProtNLM"/>
    </source>
</evidence>
<evidence type="ECO:0000256" key="1">
    <source>
        <dbReference type="SAM" id="MobiDB-lite"/>
    </source>
</evidence>
<organism evidence="2 3">
    <name type="scientific">Streptomyces cavernicola</name>
    <dbReference type="NCBI Taxonomy" id="3043613"/>
    <lineage>
        <taxon>Bacteria</taxon>
        <taxon>Bacillati</taxon>
        <taxon>Actinomycetota</taxon>
        <taxon>Actinomycetes</taxon>
        <taxon>Kitasatosporales</taxon>
        <taxon>Streptomycetaceae</taxon>
        <taxon>Streptomyces</taxon>
    </lineage>
</organism>
<protein>
    <recommendedName>
        <fullName evidence="4">SseB protein N-terminal domain-containing protein</fullName>
    </recommendedName>
</protein>
<keyword evidence="3" id="KW-1185">Reference proteome</keyword>